<reference evidence="8" key="2">
    <citation type="submission" date="2025-09" db="UniProtKB">
        <authorList>
            <consortium name="Ensembl"/>
        </authorList>
    </citation>
    <scope>IDENTIFICATION</scope>
</reference>
<dbReference type="Ensembl" id="ENSABRT00000018097.1">
    <property type="protein sequence ID" value="ENSABRP00000012613.1"/>
    <property type="gene ID" value="ENSABRG00000011311.1"/>
</dbReference>
<dbReference type="GO" id="GO:0005922">
    <property type="term" value="C:connexin complex"/>
    <property type="evidence" value="ECO:0007669"/>
    <property type="project" value="InterPro"/>
</dbReference>
<evidence type="ECO:0000256" key="5">
    <source>
        <dbReference type="ARBA" id="ARBA00023136"/>
    </source>
</evidence>
<dbReference type="PANTHER" id="PTHR11984">
    <property type="entry name" value="CONNEXIN"/>
    <property type="match status" value="1"/>
</dbReference>
<organism evidence="8 9">
    <name type="scientific">Anser brachyrhynchus</name>
    <name type="common">Pink-footed goose</name>
    <dbReference type="NCBI Taxonomy" id="132585"/>
    <lineage>
        <taxon>Eukaryota</taxon>
        <taxon>Metazoa</taxon>
        <taxon>Chordata</taxon>
        <taxon>Craniata</taxon>
        <taxon>Vertebrata</taxon>
        <taxon>Euteleostomi</taxon>
        <taxon>Archelosauria</taxon>
        <taxon>Archosauria</taxon>
        <taxon>Dinosauria</taxon>
        <taxon>Saurischia</taxon>
        <taxon>Theropoda</taxon>
        <taxon>Coelurosauria</taxon>
        <taxon>Aves</taxon>
        <taxon>Neognathae</taxon>
        <taxon>Galloanserae</taxon>
        <taxon>Anseriformes</taxon>
        <taxon>Anatidae</taxon>
        <taxon>Anserinae</taxon>
        <taxon>Anser</taxon>
    </lineage>
</organism>
<name>A0A8B9C0M8_9AVES</name>
<feature type="transmembrane region" description="Helical" evidence="6">
    <location>
        <begin position="81"/>
        <end position="101"/>
    </location>
</feature>
<dbReference type="AlphaFoldDB" id="A0A8B9C0M8"/>
<dbReference type="InterPro" id="IPR038359">
    <property type="entry name" value="Connexin_N_sf"/>
</dbReference>
<dbReference type="GO" id="GO:0005243">
    <property type="term" value="F:gap junction channel activity"/>
    <property type="evidence" value="ECO:0007669"/>
    <property type="project" value="TreeGrafter"/>
</dbReference>
<reference evidence="8" key="1">
    <citation type="submission" date="2025-08" db="UniProtKB">
        <authorList>
            <consortium name="Ensembl"/>
        </authorList>
    </citation>
    <scope>IDENTIFICATION</scope>
</reference>
<dbReference type="InterPro" id="IPR000500">
    <property type="entry name" value="Connexin"/>
</dbReference>
<evidence type="ECO:0000256" key="4">
    <source>
        <dbReference type="ARBA" id="ARBA00022989"/>
    </source>
</evidence>
<dbReference type="SMART" id="SM01089">
    <property type="entry name" value="Connexin_CCC"/>
    <property type="match status" value="1"/>
</dbReference>
<evidence type="ECO:0000256" key="1">
    <source>
        <dbReference type="ARBA" id="ARBA00004651"/>
    </source>
</evidence>
<keyword evidence="5 6" id="KW-0472">Membrane</keyword>
<dbReference type="InterPro" id="IPR013092">
    <property type="entry name" value="Connexin_N"/>
</dbReference>
<keyword evidence="3 6" id="KW-0812">Transmembrane</keyword>
<keyword evidence="4 6" id="KW-1133">Transmembrane helix</keyword>
<dbReference type="Gene3D" id="1.20.1440.80">
    <property type="entry name" value="Gap junction channel protein cysteine-rich domain"/>
    <property type="match status" value="1"/>
</dbReference>
<keyword evidence="9" id="KW-1185">Reference proteome</keyword>
<protein>
    <recommendedName>
        <fullName evidence="7">Connexin cysteine-rich domain-containing protein</fullName>
    </recommendedName>
</protein>
<dbReference type="Pfam" id="PF00029">
    <property type="entry name" value="Connexin"/>
    <property type="match status" value="1"/>
</dbReference>
<evidence type="ECO:0000259" key="7">
    <source>
        <dbReference type="SMART" id="SM01089"/>
    </source>
</evidence>
<dbReference type="GO" id="GO:0007267">
    <property type="term" value="P:cell-cell signaling"/>
    <property type="evidence" value="ECO:0007669"/>
    <property type="project" value="TreeGrafter"/>
</dbReference>
<keyword evidence="2" id="KW-1003">Cell membrane</keyword>
<evidence type="ECO:0000256" key="6">
    <source>
        <dbReference type="SAM" id="Phobius"/>
    </source>
</evidence>
<dbReference type="PANTHER" id="PTHR11984:SF1">
    <property type="entry name" value="GAP JUNCTION EPSILON-1 PROTEIN-RELATED"/>
    <property type="match status" value="1"/>
</dbReference>
<comment type="subcellular location">
    <subcellularLocation>
        <location evidence="1">Cell membrane</location>
        <topology evidence="1">Multi-pass membrane protein</topology>
    </subcellularLocation>
</comment>
<dbReference type="InterPro" id="IPR019570">
    <property type="entry name" value="Connexin_CCC"/>
</dbReference>
<feature type="domain" description="Connexin cysteine-rich" evidence="7">
    <location>
        <begin position="94"/>
        <end position="163"/>
    </location>
</feature>
<evidence type="ECO:0000256" key="3">
    <source>
        <dbReference type="ARBA" id="ARBA00022692"/>
    </source>
</evidence>
<sequence>MLNNCDVQLRPPRVIGEFHTLCFGSALEVNLFCYNQFSPIIPQVFWALQLVIVMVPRAFFHLYATCKSIKQEDILQKMSHTIFYIFSVLLRIILEVVAFRLQIQLFGFEVNAIYMCNVAALDKIFNITSCMVPEGIENTIFLPAMYTFTVITMVLCVAEFFEITFRRLCFIKSQGCQSLLVIYYPVHLHIYKDLKL</sequence>
<dbReference type="Proteomes" id="UP000694426">
    <property type="component" value="Unplaced"/>
</dbReference>
<proteinExistence type="predicted"/>
<dbReference type="GeneTree" id="ENSGT00960000192709"/>
<feature type="transmembrane region" description="Helical" evidence="6">
    <location>
        <begin position="40"/>
        <end position="60"/>
    </location>
</feature>
<evidence type="ECO:0000313" key="9">
    <source>
        <dbReference type="Proteomes" id="UP000694426"/>
    </source>
</evidence>
<evidence type="ECO:0000256" key="2">
    <source>
        <dbReference type="ARBA" id="ARBA00022475"/>
    </source>
</evidence>
<accession>A0A8B9C0M8</accession>
<feature type="transmembrane region" description="Helical" evidence="6">
    <location>
        <begin position="140"/>
        <end position="161"/>
    </location>
</feature>
<evidence type="ECO:0000313" key="8">
    <source>
        <dbReference type="Ensembl" id="ENSABRP00000012613.1"/>
    </source>
</evidence>